<reference evidence="4" key="1">
    <citation type="submission" date="2021-04" db="EMBL/GenBank/DDBJ databases">
        <authorList>
            <person name="Cornetti L."/>
        </authorList>
    </citation>
    <scope>NUCLEOTIDE SEQUENCE</scope>
</reference>
<sequence>MLGGEHFNEEFGFRHAFANRQVDRRIQRILGEVPHMKHAGSDVALTINSGCLQITTLEASTVVACHDMPNISFASGGDPDTLDFVAYVAKDSNHGRACYVLECGGGLAQDVITTIGQAFELRFKEYLKRAPRPATETLLENREPCGSGSSAGGGATSWTPDDPEYYNDLPGKVAPEVGPPPVPPLPNYHAPSGPVPSALAGPKKSLLASDRSQARPGPGAAPAALDLSDNLIDLNSDVPLVAKCDMASAGGGGRGGGGAGAAGGPLPPYLDHEYVNDVMGSSSDFRTTPSTKDPFDMRQFAFTLSFAFIPLLISLLLSFI</sequence>
<dbReference type="InterPro" id="IPR051235">
    <property type="entry name" value="CEP152/SHC-Transforming"/>
</dbReference>
<dbReference type="PANTHER" id="PTHR10337">
    <property type="entry name" value="SHC TRANSFORMING PROTEIN"/>
    <property type="match status" value="1"/>
</dbReference>
<dbReference type="EMBL" id="OC985979">
    <property type="protein sequence ID" value="CAG4642634.1"/>
    <property type="molecule type" value="Genomic_DNA"/>
</dbReference>
<dbReference type="InterPro" id="IPR011993">
    <property type="entry name" value="PH-like_dom_sf"/>
</dbReference>
<organism evidence="4">
    <name type="scientific">Evadne anonyx</name>
    <dbReference type="NCBI Taxonomy" id="141404"/>
    <lineage>
        <taxon>Eukaryota</taxon>
        <taxon>Metazoa</taxon>
        <taxon>Ecdysozoa</taxon>
        <taxon>Arthropoda</taxon>
        <taxon>Crustacea</taxon>
        <taxon>Branchiopoda</taxon>
        <taxon>Diplostraca</taxon>
        <taxon>Cladocera</taxon>
        <taxon>Onychopoda</taxon>
        <taxon>Podonidae</taxon>
        <taxon>Evadne</taxon>
    </lineage>
</organism>
<dbReference type="AlphaFoldDB" id="A0A9N6ZFE4"/>
<evidence type="ECO:0000256" key="2">
    <source>
        <dbReference type="SAM" id="Phobius"/>
    </source>
</evidence>
<evidence type="ECO:0000256" key="1">
    <source>
        <dbReference type="SAM" id="MobiDB-lite"/>
    </source>
</evidence>
<feature type="domain" description="PID" evidence="3">
    <location>
        <begin position="32"/>
        <end position="131"/>
    </location>
</feature>
<evidence type="ECO:0000259" key="3">
    <source>
        <dbReference type="PROSITE" id="PS01179"/>
    </source>
</evidence>
<dbReference type="Gene3D" id="2.30.29.30">
    <property type="entry name" value="Pleckstrin-homology domain (PH domain)/Phosphotyrosine-binding domain (PTB)"/>
    <property type="match status" value="1"/>
</dbReference>
<dbReference type="InterPro" id="IPR006019">
    <property type="entry name" value="PID_Shc-like"/>
</dbReference>
<dbReference type="SMART" id="SM00462">
    <property type="entry name" value="PTB"/>
    <property type="match status" value="1"/>
</dbReference>
<feature type="region of interest" description="Disordered" evidence="1">
    <location>
        <begin position="134"/>
        <end position="224"/>
    </location>
</feature>
<dbReference type="InterPro" id="IPR006020">
    <property type="entry name" value="PTB/PI_dom"/>
</dbReference>
<proteinExistence type="predicted"/>
<feature type="compositionally biased region" description="Pro residues" evidence="1">
    <location>
        <begin position="177"/>
        <end position="186"/>
    </location>
</feature>
<keyword evidence="2" id="KW-0472">Membrane</keyword>
<feature type="transmembrane region" description="Helical" evidence="2">
    <location>
        <begin position="300"/>
        <end position="319"/>
    </location>
</feature>
<feature type="compositionally biased region" description="Low complexity" evidence="1">
    <location>
        <begin position="214"/>
        <end position="224"/>
    </location>
</feature>
<name>A0A9N6ZFE4_9CRUS</name>
<keyword evidence="2" id="KW-1133">Transmembrane helix</keyword>
<dbReference type="GO" id="GO:0030971">
    <property type="term" value="F:receptor tyrosine kinase binding"/>
    <property type="evidence" value="ECO:0007669"/>
    <property type="project" value="TreeGrafter"/>
</dbReference>
<dbReference type="PROSITE" id="PS01179">
    <property type="entry name" value="PID"/>
    <property type="match status" value="1"/>
</dbReference>
<dbReference type="Pfam" id="PF00640">
    <property type="entry name" value="PID"/>
    <property type="match status" value="1"/>
</dbReference>
<keyword evidence="2" id="KW-0812">Transmembrane</keyword>
<dbReference type="PRINTS" id="PR00629">
    <property type="entry name" value="SHCPIDOMAIN"/>
</dbReference>
<evidence type="ECO:0000313" key="4">
    <source>
        <dbReference type="EMBL" id="CAG4642634.1"/>
    </source>
</evidence>
<dbReference type="GO" id="GO:0007169">
    <property type="term" value="P:cell surface receptor protein tyrosine kinase signaling pathway"/>
    <property type="evidence" value="ECO:0007669"/>
    <property type="project" value="TreeGrafter"/>
</dbReference>
<dbReference type="GO" id="GO:0035556">
    <property type="term" value="P:intracellular signal transduction"/>
    <property type="evidence" value="ECO:0007669"/>
    <property type="project" value="InterPro"/>
</dbReference>
<dbReference type="GO" id="GO:0005886">
    <property type="term" value="C:plasma membrane"/>
    <property type="evidence" value="ECO:0007669"/>
    <property type="project" value="TreeGrafter"/>
</dbReference>
<protein>
    <submittedName>
        <fullName evidence="4">EOG090X098F</fullName>
    </submittedName>
</protein>
<gene>
    <name evidence="4" type="primary">EOG090X098F</name>
</gene>
<dbReference type="PANTHER" id="PTHR10337:SF11">
    <property type="entry name" value="DSHC PROTEIN"/>
    <property type="match status" value="1"/>
</dbReference>
<accession>A0A9N6ZFE4</accession>
<dbReference type="SUPFAM" id="SSF50729">
    <property type="entry name" value="PH domain-like"/>
    <property type="match status" value="1"/>
</dbReference>